<protein>
    <recommendedName>
        <fullName evidence="4">Type 1 capsular polysaccharide biosynthesis protein J</fullName>
    </recommendedName>
</protein>
<dbReference type="AlphaFoldDB" id="A0A0K2VZ41"/>
<dbReference type="Pfam" id="PF19883">
    <property type="entry name" value="DUF6356"/>
    <property type="match status" value="1"/>
</dbReference>
<reference evidence="3" key="1">
    <citation type="submission" date="2014-08" db="EMBL/GenBank/DDBJ databases">
        <authorList>
            <person name="Edwards T."/>
        </authorList>
    </citation>
    <scope>NUCLEOTIDE SEQUENCE [LARGE SCALE GENOMIC DNA]</scope>
</reference>
<evidence type="ECO:0000313" key="3">
    <source>
        <dbReference type="Proteomes" id="UP000182888"/>
    </source>
</evidence>
<evidence type="ECO:0000256" key="1">
    <source>
        <dbReference type="SAM" id="Phobius"/>
    </source>
</evidence>
<feature type="transmembrane region" description="Helical" evidence="1">
    <location>
        <begin position="26"/>
        <end position="51"/>
    </location>
</feature>
<dbReference type="Proteomes" id="UP000182888">
    <property type="component" value="Unassembled WGS sequence"/>
</dbReference>
<gene>
    <name evidence="2" type="ORF">MPL1032_210010</name>
</gene>
<proteinExistence type="predicted"/>
<evidence type="ECO:0008006" key="4">
    <source>
        <dbReference type="Google" id="ProtNLM"/>
    </source>
</evidence>
<evidence type="ECO:0000313" key="2">
    <source>
        <dbReference type="EMBL" id="CDX57244.1"/>
    </source>
</evidence>
<dbReference type="InterPro" id="IPR045936">
    <property type="entry name" value="DUF6356"/>
</dbReference>
<sequence>MTTRFTALFTAHPEKVGETYFGHMAFAAWFCSRLSMAAAAALVHAFLPFLFETTASRIVRELYERTHNRGSNAVKEPAALMDRA</sequence>
<accession>A0A0K2VZ41</accession>
<organism evidence="2 3">
    <name type="scientific">Mesorhizobium plurifarium</name>
    <dbReference type="NCBI Taxonomy" id="69974"/>
    <lineage>
        <taxon>Bacteria</taxon>
        <taxon>Pseudomonadati</taxon>
        <taxon>Pseudomonadota</taxon>
        <taxon>Alphaproteobacteria</taxon>
        <taxon>Hyphomicrobiales</taxon>
        <taxon>Phyllobacteriaceae</taxon>
        <taxon>Mesorhizobium</taxon>
    </lineage>
</organism>
<name>A0A0K2VZ41_MESPL</name>
<keyword evidence="1" id="KW-1133">Transmembrane helix</keyword>
<keyword evidence="1" id="KW-0812">Transmembrane</keyword>
<keyword evidence="1" id="KW-0472">Membrane</keyword>
<dbReference type="EMBL" id="CCND01000014">
    <property type="protein sequence ID" value="CDX57244.1"/>
    <property type="molecule type" value="Genomic_DNA"/>
</dbReference>